<name>A0A420AY15_SPHD1</name>
<keyword evidence="1" id="KW-1133">Transmembrane helix</keyword>
<dbReference type="RefSeq" id="WP_167457296.1">
    <property type="nucleotide sequence ID" value="NZ_CP182813.1"/>
</dbReference>
<dbReference type="EMBL" id="RAPY01000003">
    <property type="protein sequence ID" value="RKE49263.1"/>
    <property type="molecule type" value="Genomic_DNA"/>
</dbReference>
<keyword evidence="1" id="KW-0472">Membrane</keyword>
<evidence type="ECO:0000256" key="1">
    <source>
        <dbReference type="SAM" id="Phobius"/>
    </source>
</evidence>
<proteinExistence type="predicted"/>
<feature type="transmembrane region" description="Helical" evidence="1">
    <location>
        <begin position="33"/>
        <end position="50"/>
    </location>
</feature>
<accession>A0A420AY15</accession>
<evidence type="ECO:0000313" key="3">
    <source>
        <dbReference type="Proteomes" id="UP000286246"/>
    </source>
</evidence>
<gene>
    <name evidence="2" type="ORF">DFQ12_3374</name>
</gene>
<evidence type="ECO:0000313" key="2">
    <source>
        <dbReference type="EMBL" id="RKE49263.1"/>
    </source>
</evidence>
<comment type="caution">
    <text evidence="2">The sequence shown here is derived from an EMBL/GenBank/DDBJ whole genome shotgun (WGS) entry which is preliminary data.</text>
</comment>
<organism evidence="2 3">
    <name type="scientific">Sphingobacterium detergens</name>
    <dbReference type="NCBI Taxonomy" id="1145106"/>
    <lineage>
        <taxon>Bacteria</taxon>
        <taxon>Pseudomonadati</taxon>
        <taxon>Bacteroidota</taxon>
        <taxon>Sphingobacteriia</taxon>
        <taxon>Sphingobacteriales</taxon>
        <taxon>Sphingobacteriaceae</taxon>
        <taxon>Sphingobacterium</taxon>
    </lineage>
</organism>
<protein>
    <submittedName>
        <fullName evidence="2">Uncharacterized protein</fullName>
    </submittedName>
</protein>
<dbReference type="Proteomes" id="UP000286246">
    <property type="component" value="Unassembled WGS sequence"/>
</dbReference>
<keyword evidence="1" id="KW-0812">Transmembrane</keyword>
<reference evidence="2 3" key="1">
    <citation type="submission" date="2018-09" db="EMBL/GenBank/DDBJ databases">
        <title>Genomic Encyclopedia of Type Strains, Phase III (KMG-III): the genomes of soil and plant-associated and newly described type strains.</title>
        <authorList>
            <person name="Whitman W."/>
        </authorList>
    </citation>
    <scope>NUCLEOTIDE SEQUENCE [LARGE SCALE GENOMIC DNA]</scope>
    <source>
        <strain evidence="2 3">CECT 7938</strain>
    </source>
</reference>
<dbReference type="AlphaFoldDB" id="A0A420AY15"/>
<sequence length="52" mass="6040">MELTHRLNKSNEVTSGETRELLQRDVEIQKKGISVNFILGFFVFLYKTAIKP</sequence>
<keyword evidence="3" id="KW-1185">Reference proteome</keyword>